<reference evidence="3 4" key="1">
    <citation type="submission" date="2020-08" db="EMBL/GenBank/DDBJ databases">
        <title>Genomic Encyclopedia of Type Strains, Phase IV (KMG-IV): sequencing the most valuable type-strain genomes for metagenomic binning, comparative biology and taxonomic classification.</title>
        <authorList>
            <person name="Goeker M."/>
        </authorList>
    </citation>
    <scope>NUCLEOTIDE SEQUENCE [LARGE SCALE GENOMIC DNA]</scope>
    <source>
        <strain evidence="3 4">DSM 103462</strain>
    </source>
</reference>
<evidence type="ECO:0000256" key="2">
    <source>
        <dbReference type="PROSITE-ProRule" id="PRU01282"/>
    </source>
</evidence>
<dbReference type="RefSeq" id="WP_206173291.1">
    <property type="nucleotide sequence ID" value="NZ_JACHFQ010000006.1"/>
</dbReference>
<sequence>MIQIFGTLKSFDVKTAQRWFAERRIPVQFVDLKEKEMSRGEFDSVLDSLARTLGSRADAIEEMTDKKSKDYASIAYLDDSEKADKLFENQLKLMKQPVCRNGKNAATVGLAQKTWEGWK</sequence>
<comment type="caution">
    <text evidence="3">The sequence shown here is derived from an EMBL/GenBank/DDBJ whole genome shotgun (WGS) entry which is preliminary data.</text>
</comment>
<evidence type="ECO:0000313" key="4">
    <source>
        <dbReference type="Proteomes" id="UP000518887"/>
    </source>
</evidence>
<organism evidence="3 4">
    <name type="scientific">Treponema ruminis</name>
    <dbReference type="NCBI Taxonomy" id="744515"/>
    <lineage>
        <taxon>Bacteria</taxon>
        <taxon>Pseudomonadati</taxon>
        <taxon>Spirochaetota</taxon>
        <taxon>Spirochaetia</taxon>
        <taxon>Spirochaetales</taxon>
        <taxon>Treponemataceae</taxon>
        <taxon>Treponema</taxon>
    </lineage>
</organism>
<name>A0A7W8LMX7_9SPIR</name>
<evidence type="ECO:0000256" key="1">
    <source>
        <dbReference type="ARBA" id="ARBA00007198"/>
    </source>
</evidence>
<dbReference type="SUPFAM" id="SSF52833">
    <property type="entry name" value="Thioredoxin-like"/>
    <property type="match status" value="1"/>
</dbReference>
<proteinExistence type="inferred from homology"/>
<keyword evidence="4" id="KW-1185">Reference proteome</keyword>
<dbReference type="AlphaFoldDB" id="A0A7W8LMX7"/>
<comment type="similarity">
    <text evidence="1 2">Belongs to the ArsC family.</text>
</comment>
<dbReference type="EMBL" id="JACHFQ010000006">
    <property type="protein sequence ID" value="MBB5226773.1"/>
    <property type="molecule type" value="Genomic_DNA"/>
</dbReference>
<dbReference type="PROSITE" id="PS51353">
    <property type="entry name" value="ARSC"/>
    <property type="match status" value="1"/>
</dbReference>
<dbReference type="InterPro" id="IPR006660">
    <property type="entry name" value="Arsenate_reductase-like"/>
</dbReference>
<evidence type="ECO:0000313" key="3">
    <source>
        <dbReference type="EMBL" id="MBB5226773.1"/>
    </source>
</evidence>
<protein>
    <submittedName>
        <fullName evidence="3">Arsenate reductase-like glutaredoxin family protein</fullName>
    </submittedName>
</protein>
<dbReference type="Gene3D" id="3.40.30.10">
    <property type="entry name" value="Glutaredoxin"/>
    <property type="match status" value="1"/>
</dbReference>
<dbReference type="InterPro" id="IPR036249">
    <property type="entry name" value="Thioredoxin-like_sf"/>
</dbReference>
<gene>
    <name evidence="3" type="ORF">HNP76_002154</name>
</gene>
<accession>A0A7W8LMX7</accession>
<dbReference type="Proteomes" id="UP000518887">
    <property type="component" value="Unassembled WGS sequence"/>
</dbReference>